<keyword evidence="3" id="KW-1185">Reference proteome</keyword>
<organism evidence="2 3">
    <name type="scientific">Jaculus jaculus</name>
    <name type="common">Lesser Egyptian jerboa</name>
    <dbReference type="NCBI Taxonomy" id="51337"/>
    <lineage>
        <taxon>Eukaryota</taxon>
        <taxon>Metazoa</taxon>
        <taxon>Chordata</taxon>
        <taxon>Craniata</taxon>
        <taxon>Vertebrata</taxon>
        <taxon>Euteleostomi</taxon>
        <taxon>Mammalia</taxon>
        <taxon>Eutheria</taxon>
        <taxon>Euarchontoglires</taxon>
        <taxon>Glires</taxon>
        <taxon>Rodentia</taxon>
        <taxon>Myomorpha</taxon>
        <taxon>Dipodoidea</taxon>
        <taxon>Dipodidae</taxon>
        <taxon>Dipodinae</taxon>
        <taxon>Jaculus</taxon>
    </lineage>
</organism>
<dbReference type="GO" id="GO:0060271">
    <property type="term" value="P:cilium assembly"/>
    <property type="evidence" value="ECO:0007669"/>
    <property type="project" value="TreeGrafter"/>
</dbReference>
<dbReference type="Ensembl" id="ENSJJAT00000018201.1">
    <property type="protein sequence ID" value="ENSJJAP00000011723.1"/>
    <property type="gene ID" value="ENSJJAG00000014966.1"/>
</dbReference>
<dbReference type="PANTHER" id="PTHR33487">
    <property type="entry name" value="CILIA- AND FLAGELLA-ASSOCIATED PROTEIN 54"/>
    <property type="match status" value="1"/>
</dbReference>
<dbReference type="Pfam" id="PF14858">
    <property type="entry name" value="CFAP54_N"/>
    <property type="match status" value="1"/>
</dbReference>
<reference evidence="2" key="2">
    <citation type="submission" date="2025-09" db="UniProtKB">
        <authorList>
            <consortium name="Ensembl"/>
        </authorList>
    </citation>
    <scope>IDENTIFICATION</scope>
</reference>
<dbReference type="OMA" id="XEYKLAL"/>
<dbReference type="InterPro" id="IPR027912">
    <property type="entry name" value="CFAP54"/>
</dbReference>
<evidence type="ECO:0000313" key="2">
    <source>
        <dbReference type="Ensembl" id="ENSJJAP00000011723.1"/>
    </source>
</evidence>
<evidence type="ECO:0000256" key="1">
    <source>
        <dbReference type="SAM" id="MobiDB-lite"/>
    </source>
</evidence>
<feature type="compositionally biased region" description="Polar residues" evidence="1">
    <location>
        <begin position="8"/>
        <end position="21"/>
    </location>
</feature>
<dbReference type="Proteomes" id="UP000694385">
    <property type="component" value="Unassembled WGS sequence"/>
</dbReference>
<proteinExistence type="predicted"/>
<evidence type="ECO:0008006" key="4">
    <source>
        <dbReference type="Google" id="ProtNLM"/>
    </source>
</evidence>
<feature type="region of interest" description="Disordered" evidence="1">
    <location>
        <begin position="1"/>
        <end position="51"/>
    </location>
</feature>
<evidence type="ECO:0000313" key="3">
    <source>
        <dbReference type="Proteomes" id="UP000694385"/>
    </source>
</evidence>
<dbReference type="AlphaFoldDB" id="A0A8C5KKT5"/>
<sequence>MASPAAASRTSSNETSFSASPQELPPPPPPTSVAVVGSKASSPGPRLRPVSSQDALPTAAFYGPLDAKNPLLASFEKEIRELLGFVKKKKVLASTDEQKHEFHRRCSTTLFNIWTRYAPRLPSDYYKEKLLKVGDSLCQMKFHALSGKNLCNYQLLCDSDVNLQNKESVSQCLHILSSLRLIMQVALPQEHLCWIIFNGTIYIYTICRKLMIMGLASKALEYLLWASMCMESSVPLLSVRYLTWRTTLYSAVCQCHYDCQASIHGEAFARRALAKIDELRQLELMSSSQSQEESRVCYREATIKMAVMIFKRGVYESRRRSKVVFRPKIGLNVKEVQSMAWPRTVTERLLDEMFDSNASQFLAVLEALSDSNRRILQTGPFVSDEVELRDVVSELFMAGKELLIFSNVDIHGKLSFPKSSLLELMIEGKNVISVDMTVKFVKLAFTYEEWGLFKSAAGQLIHFLQTQEDPESKKTEKDLILLVAMEPLINTKKKKGLIFPLDNDKEGQSSVQSYLKQIACHDSFVKFYGYSEDIFHLASILHHCVCACPQVNELPEIVTDIIMFLWQKCKSGIQSMTVSRSDHAKLTQKISTNK</sequence>
<protein>
    <recommendedName>
        <fullName evidence="4">Cilia- and flagella-associated protein 54</fullName>
    </recommendedName>
</protein>
<reference evidence="2" key="1">
    <citation type="submission" date="2025-08" db="UniProtKB">
        <authorList>
            <consortium name="Ensembl"/>
        </authorList>
    </citation>
    <scope>IDENTIFICATION</scope>
</reference>
<accession>A0A8C5KKT5</accession>
<dbReference type="GeneTree" id="ENSGT00940000162970"/>
<dbReference type="PANTHER" id="PTHR33487:SF1">
    <property type="entry name" value="CILIA- AND FLAGELLA-ASSOCIATED PROTEIN 54"/>
    <property type="match status" value="1"/>
</dbReference>
<name>A0A8C5KKT5_JACJA</name>